<dbReference type="PRINTS" id="PR00344">
    <property type="entry name" value="BCTRLSENSOR"/>
</dbReference>
<dbReference type="EMBL" id="JAHHGM010000004">
    <property type="protein sequence ID" value="MBT2988570.1"/>
    <property type="molecule type" value="Genomic_DNA"/>
</dbReference>
<evidence type="ECO:0000256" key="9">
    <source>
        <dbReference type="ARBA" id="ARBA00023012"/>
    </source>
</evidence>
<dbReference type="Pfam" id="PF00512">
    <property type="entry name" value="HisKA"/>
    <property type="match status" value="1"/>
</dbReference>
<evidence type="ECO:0000256" key="10">
    <source>
        <dbReference type="ARBA" id="ARBA00023136"/>
    </source>
</evidence>
<evidence type="ECO:0000256" key="8">
    <source>
        <dbReference type="ARBA" id="ARBA00022989"/>
    </source>
</evidence>
<dbReference type="Pfam" id="PF02518">
    <property type="entry name" value="HATPase_c"/>
    <property type="match status" value="1"/>
</dbReference>
<dbReference type="GO" id="GO:0000155">
    <property type="term" value="F:phosphorelay sensor kinase activity"/>
    <property type="evidence" value="ECO:0007669"/>
    <property type="project" value="InterPro"/>
</dbReference>
<dbReference type="InterPro" id="IPR050428">
    <property type="entry name" value="TCS_sensor_his_kinase"/>
</dbReference>
<dbReference type="SMART" id="SM00387">
    <property type="entry name" value="HATPase_c"/>
    <property type="match status" value="1"/>
</dbReference>
<dbReference type="SMART" id="SM00388">
    <property type="entry name" value="HisKA"/>
    <property type="match status" value="1"/>
</dbReference>
<dbReference type="CDD" id="cd00075">
    <property type="entry name" value="HATPase"/>
    <property type="match status" value="1"/>
</dbReference>
<dbReference type="CDD" id="cd06225">
    <property type="entry name" value="HAMP"/>
    <property type="match status" value="1"/>
</dbReference>
<dbReference type="FunFam" id="3.30.565.10:FF:000006">
    <property type="entry name" value="Sensor histidine kinase WalK"/>
    <property type="match status" value="1"/>
</dbReference>
<feature type="transmembrane region" description="Helical" evidence="11">
    <location>
        <begin position="78"/>
        <end position="100"/>
    </location>
</feature>
<dbReference type="InterPro" id="IPR004358">
    <property type="entry name" value="Sig_transdc_His_kin-like_C"/>
</dbReference>
<dbReference type="InterPro" id="IPR003661">
    <property type="entry name" value="HisK_dim/P_dom"/>
</dbReference>
<name>A0A944M7K8_9GAMM</name>
<keyword evidence="6 11" id="KW-0812">Transmembrane</keyword>
<evidence type="ECO:0000256" key="1">
    <source>
        <dbReference type="ARBA" id="ARBA00000085"/>
    </source>
</evidence>
<proteinExistence type="predicted"/>
<dbReference type="GO" id="GO:0005886">
    <property type="term" value="C:plasma membrane"/>
    <property type="evidence" value="ECO:0007669"/>
    <property type="project" value="UniProtKB-ARBA"/>
</dbReference>
<dbReference type="CDD" id="cd00082">
    <property type="entry name" value="HisKA"/>
    <property type="match status" value="1"/>
</dbReference>
<dbReference type="SMART" id="SM00304">
    <property type="entry name" value="HAMP"/>
    <property type="match status" value="1"/>
</dbReference>
<dbReference type="InterPro" id="IPR036097">
    <property type="entry name" value="HisK_dim/P_sf"/>
</dbReference>
<organism evidence="14 15">
    <name type="scientific">Candidatus Thiodiazotropha taylori</name>
    <dbReference type="NCBI Taxonomy" id="2792791"/>
    <lineage>
        <taxon>Bacteria</taxon>
        <taxon>Pseudomonadati</taxon>
        <taxon>Pseudomonadota</taxon>
        <taxon>Gammaproteobacteria</taxon>
        <taxon>Chromatiales</taxon>
        <taxon>Sedimenticolaceae</taxon>
        <taxon>Candidatus Thiodiazotropha</taxon>
    </lineage>
</organism>
<keyword evidence="10 11" id="KW-0472">Membrane</keyword>
<accession>A0A944M7K8</accession>
<comment type="subcellular location">
    <subcellularLocation>
        <location evidence="2">Membrane</location>
    </subcellularLocation>
</comment>
<dbReference type="Gene3D" id="6.10.340.10">
    <property type="match status" value="1"/>
</dbReference>
<dbReference type="InterPro" id="IPR005467">
    <property type="entry name" value="His_kinase_dom"/>
</dbReference>
<evidence type="ECO:0000259" key="13">
    <source>
        <dbReference type="PROSITE" id="PS50885"/>
    </source>
</evidence>
<feature type="domain" description="Histidine kinase" evidence="12">
    <location>
        <begin position="163"/>
        <end position="377"/>
    </location>
</feature>
<dbReference type="AlphaFoldDB" id="A0A944M7K8"/>
<gene>
    <name evidence="14" type="ORF">KME65_06355</name>
</gene>
<keyword evidence="5" id="KW-0808">Transferase</keyword>
<dbReference type="PROSITE" id="PS50109">
    <property type="entry name" value="HIS_KIN"/>
    <property type="match status" value="1"/>
</dbReference>
<dbReference type="InterPro" id="IPR036890">
    <property type="entry name" value="HATPase_C_sf"/>
</dbReference>
<dbReference type="InterPro" id="IPR003660">
    <property type="entry name" value="HAMP_dom"/>
</dbReference>
<evidence type="ECO:0000313" key="15">
    <source>
        <dbReference type="Proteomes" id="UP000770889"/>
    </source>
</evidence>
<dbReference type="SUPFAM" id="SSF47384">
    <property type="entry name" value="Homodimeric domain of signal transducing histidine kinase"/>
    <property type="match status" value="1"/>
</dbReference>
<dbReference type="Proteomes" id="UP000770889">
    <property type="component" value="Unassembled WGS sequence"/>
</dbReference>
<reference evidence="14 15" key="1">
    <citation type="submission" date="2021-05" db="EMBL/GenBank/DDBJ databases">
        <title>Genetic and Functional Diversity in Clade A Lucinid endosymbionts from the Bahamas.</title>
        <authorList>
            <person name="Giani N.M."/>
            <person name="Engel A.S."/>
            <person name="Campbell B.J."/>
        </authorList>
    </citation>
    <scope>NUCLEOTIDE SEQUENCE [LARGE SCALE GENOMIC DNA]</scope>
    <source>
        <strain evidence="14">LUC16012Gg_MoonRockCtena</strain>
    </source>
</reference>
<dbReference type="InterPro" id="IPR003594">
    <property type="entry name" value="HATPase_dom"/>
</dbReference>
<evidence type="ECO:0000256" key="11">
    <source>
        <dbReference type="SAM" id="Phobius"/>
    </source>
</evidence>
<protein>
    <recommendedName>
        <fullName evidence="3">histidine kinase</fullName>
        <ecNumber evidence="3">2.7.13.3</ecNumber>
    </recommendedName>
</protein>
<keyword evidence="9" id="KW-0902">Two-component regulatory system</keyword>
<evidence type="ECO:0000256" key="6">
    <source>
        <dbReference type="ARBA" id="ARBA00022692"/>
    </source>
</evidence>
<evidence type="ECO:0000256" key="7">
    <source>
        <dbReference type="ARBA" id="ARBA00022777"/>
    </source>
</evidence>
<dbReference type="SUPFAM" id="SSF55874">
    <property type="entry name" value="ATPase domain of HSP90 chaperone/DNA topoisomerase II/histidine kinase"/>
    <property type="match status" value="1"/>
</dbReference>
<dbReference type="Gene3D" id="1.10.287.130">
    <property type="match status" value="1"/>
</dbReference>
<dbReference type="PROSITE" id="PS50885">
    <property type="entry name" value="HAMP"/>
    <property type="match status" value="1"/>
</dbReference>
<evidence type="ECO:0000256" key="2">
    <source>
        <dbReference type="ARBA" id="ARBA00004370"/>
    </source>
</evidence>
<sequence>MWKDRKLVFATDLSSWQGLEQPDDELFQTVEDDEPILETIKLPDRDYPLRTVYGVIDTDTVLQVGESLENDEEFLATLFKGFLFILLVMILLGGPIGWFLTQRNLRGVQEVTRTATEIAKGSLDRRVPVSASGDELDYLAQAFNTMLDRIQNLIYGMREMTDNLAHDLRSPVARIRASAEMALNSGFSNTDWTTLANDTTEECDRLLTMINTTLDIAEAESGAAKLKISQVDLVDLVADACDLFQTVAEDKQLSLVSDLPPTCRIQGDLQRLQRVVANLLDNAVKYTPAGGKITVSLVDDEASVHLSISDTGVGISMQELPKIFQRFYRCDWSRSEFGNGLGLSLALAFVRAHGGGIAVDSTPGKGSTFTLKLTRPSYAG</sequence>
<dbReference type="Pfam" id="PF00672">
    <property type="entry name" value="HAMP"/>
    <property type="match status" value="1"/>
</dbReference>
<keyword evidence="4" id="KW-0597">Phosphoprotein</keyword>
<comment type="caution">
    <text evidence="14">The sequence shown here is derived from an EMBL/GenBank/DDBJ whole genome shotgun (WGS) entry which is preliminary data.</text>
</comment>
<keyword evidence="8 11" id="KW-1133">Transmembrane helix</keyword>
<feature type="domain" description="HAMP" evidence="13">
    <location>
        <begin position="102"/>
        <end position="155"/>
    </location>
</feature>
<evidence type="ECO:0000256" key="3">
    <source>
        <dbReference type="ARBA" id="ARBA00012438"/>
    </source>
</evidence>
<dbReference type="PANTHER" id="PTHR45436">
    <property type="entry name" value="SENSOR HISTIDINE KINASE YKOH"/>
    <property type="match status" value="1"/>
</dbReference>
<keyword evidence="7 14" id="KW-0418">Kinase</keyword>
<comment type="catalytic activity">
    <reaction evidence="1">
        <text>ATP + protein L-histidine = ADP + protein N-phospho-L-histidine.</text>
        <dbReference type="EC" id="2.7.13.3"/>
    </reaction>
</comment>
<dbReference type="PANTHER" id="PTHR45436:SF8">
    <property type="entry name" value="HISTIDINE KINASE"/>
    <property type="match status" value="1"/>
</dbReference>
<evidence type="ECO:0000256" key="5">
    <source>
        <dbReference type="ARBA" id="ARBA00022679"/>
    </source>
</evidence>
<evidence type="ECO:0000313" key="14">
    <source>
        <dbReference type="EMBL" id="MBT2988570.1"/>
    </source>
</evidence>
<dbReference type="Gene3D" id="3.30.565.10">
    <property type="entry name" value="Histidine kinase-like ATPase, C-terminal domain"/>
    <property type="match status" value="1"/>
</dbReference>
<evidence type="ECO:0000259" key="12">
    <source>
        <dbReference type="PROSITE" id="PS50109"/>
    </source>
</evidence>
<evidence type="ECO:0000256" key="4">
    <source>
        <dbReference type="ARBA" id="ARBA00022553"/>
    </source>
</evidence>
<dbReference type="EC" id="2.7.13.3" evidence="3"/>
<dbReference type="SUPFAM" id="SSF158472">
    <property type="entry name" value="HAMP domain-like"/>
    <property type="match status" value="1"/>
</dbReference>